<accession>A0AAF0YB66</accession>
<keyword evidence="5" id="KW-1185">Reference proteome</keyword>
<name>A0AAF0YB66_9TREE</name>
<feature type="transmembrane region" description="Helical" evidence="2">
    <location>
        <begin position="450"/>
        <end position="472"/>
    </location>
</feature>
<feature type="transmembrane region" description="Helical" evidence="2">
    <location>
        <begin position="245"/>
        <end position="267"/>
    </location>
</feature>
<dbReference type="PANTHER" id="PTHR40465:SF1">
    <property type="entry name" value="DUF6534 DOMAIN-CONTAINING PROTEIN"/>
    <property type="match status" value="1"/>
</dbReference>
<feature type="transmembrane region" description="Helical" evidence="2">
    <location>
        <begin position="219"/>
        <end position="239"/>
    </location>
</feature>
<feature type="transmembrane region" description="Helical" evidence="2">
    <location>
        <begin position="100"/>
        <end position="121"/>
    </location>
</feature>
<dbReference type="PANTHER" id="PTHR40465">
    <property type="entry name" value="CHROMOSOME 1, WHOLE GENOME SHOTGUN SEQUENCE"/>
    <property type="match status" value="1"/>
</dbReference>
<dbReference type="EMBL" id="CP086718">
    <property type="protein sequence ID" value="WOO83495.1"/>
    <property type="molecule type" value="Genomic_DNA"/>
</dbReference>
<feature type="domain" description="DUF6534" evidence="3">
    <location>
        <begin position="413"/>
        <end position="497"/>
    </location>
</feature>
<keyword evidence="2" id="KW-0472">Membrane</keyword>
<dbReference type="Pfam" id="PF20152">
    <property type="entry name" value="DUF6534"/>
    <property type="match status" value="1"/>
</dbReference>
<evidence type="ECO:0000313" key="5">
    <source>
        <dbReference type="Proteomes" id="UP000827549"/>
    </source>
</evidence>
<feature type="transmembrane region" description="Helical" evidence="2">
    <location>
        <begin position="23"/>
        <end position="47"/>
    </location>
</feature>
<evidence type="ECO:0000256" key="2">
    <source>
        <dbReference type="SAM" id="Phobius"/>
    </source>
</evidence>
<dbReference type="InterPro" id="IPR045339">
    <property type="entry name" value="DUF6534"/>
</dbReference>
<evidence type="ECO:0000256" key="1">
    <source>
        <dbReference type="SAM" id="MobiDB-lite"/>
    </source>
</evidence>
<dbReference type="GeneID" id="87810191"/>
<gene>
    <name evidence="4" type="ORF">LOC62_05G007016</name>
</gene>
<keyword evidence="2" id="KW-1133">Transmembrane helix</keyword>
<feature type="compositionally biased region" description="Low complexity" evidence="1">
    <location>
        <begin position="350"/>
        <end position="364"/>
    </location>
</feature>
<proteinExistence type="predicted"/>
<feature type="transmembrane region" description="Helical" evidence="2">
    <location>
        <begin position="177"/>
        <end position="198"/>
    </location>
</feature>
<reference evidence="4" key="1">
    <citation type="submission" date="2023-10" db="EMBL/GenBank/DDBJ databases">
        <authorList>
            <person name="Noh H."/>
        </authorList>
    </citation>
    <scope>NUCLEOTIDE SEQUENCE</scope>
    <source>
        <strain evidence="4">DUCC4014</strain>
    </source>
</reference>
<dbReference type="Proteomes" id="UP000827549">
    <property type="component" value="Chromosome 5"/>
</dbReference>
<dbReference type="RefSeq" id="XP_062629521.1">
    <property type="nucleotide sequence ID" value="XM_062773537.1"/>
</dbReference>
<keyword evidence="2" id="KW-0812">Transmembrane</keyword>
<feature type="transmembrane region" description="Helical" evidence="2">
    <location>
        <begin position="59"/>
        <end position="88"/>
    </location>
</feature>
<organism evidence="4 5">
    <name type="scientific">Vanrija pseudolonga</name>
    <dbReference type="NCBI Taxonomy" id="143232"/>
    <lineage>
        <taxon>Eukaryota</taxon>
        <taxon>Fungi</taxon>
        <taxon>Dikarya</taxon>
        <taxon>Basidiomycota</taxon>
        <taxon>Agaricomycotina</taxon>
        <taxon>Tremellomycetes</taxon>
        <taxon>Trichosporonales</taxon>
        <taxon>Trichosporonaceae</taxon>
        <taxon>Vanrija</taxon>
    </lineage>
</organism>
<dbReference type="AlphaFoldDB" id="A0AAF0YB66"/>
<evidence type="ECO:0000259" key="3">
    <source>
        <dbReference type="Pfam" id="PF20152"/>
    </source>
</evidence>
<evidence type="ECO:0000313" key="4">
    <source>
        <dbReference type="EMBL" id="WOO83495.1"/>
    </source>
</evidence>
<feature type="transmembrane region" description="Helical" evidence="2">
    <location>
        <begin position="133"/>
        <end position="157"/>
    </location>
</feature>
<feature type="transmembrane region" description="Helical" evidence="2">
    <location>
        <begin position="406"/>
        <end position="429"/>
    </location>
</feature>
<feature type="compositionally biased region" description="Polar residues" evidence="1">
    <location>
        <begin position="331"/>
        <end position="340"/>
    </location>
</feature>
<feature type="region of interest" description="Disordered" evidence="1">
    <location>
        <begin position="309"/>
        <end position="370"/>
    </location>
</feature>
<feature type="transmembrane region" description="Helical" evidence="2">
    <location>
        <begin position="376"/>
        <end position="394"/>
    </location>
</feature>
<sequence length="593" mass="64796">MSTTVLGHNETLAEAAMLPNRSFNITCLLLQPMLDMFWCGLLSALLLQYWQDYGRRDRLWIKLNVLVAGVLAFGYSGYCIFIAVHFFVQNYGLYAPFYDYGLTSAFPALDASTAAVSQVYFTYRAWGLNFRHWAIAASMTLVIILYLCGAYTYTALVAHYWAQGGSGPPVSSTPGRIAVIGTMVANLFIMCLILLGLYRSRAAWKQSDKNMPFLRPVRMLLEAQVQLAVLSIIFAGVATDNPGSFGLYLLQGITSKLYAIGVLWSLYSRPYFSPPPLEPEVTSEWPSNQTDATDRLKVKVDVETAIHEDGHPTTLPYSINRTAEGDAGTASDPSYPSATSKSERDGSFTESLETPSDSSNSSPTSRRKPVPKDEPIVIMIAGAISQGVIYIGFYEAKVRGNVLAPIVVWTCASMGADLIITFSILWGLYRTRTGWHHNDKVIYRLIRMTLEAQVPPLLLTSAYTIIFIIYLAHQLSAYINNSKLNAIGLRDSLNSRAAFMHHDISMANPGGTDWRVSQMKSAGGASTTLAPQETRSAKLFGFVRRSAGGKSDPSKSTLAPSEHSKSPGDTNGGGDPLSPVASKAEPVPNLKDG</sequence>
<protein>
    <recommendedName>
        <fullName evidence="3">DUF6534 domain-containing protein</fullName>
    </recommendedName>
</protein>
<feature type="region of interest" description="Disordered" evidence="1">
    <location>
        <begin position="543"/>
        <end position="593"/>
    </location>
</feature>